<gene>
    <name evidence="3" type="ORF">C2E21_7252</name>
</gene>
<dbReference type="InterPro" id="IPR005123">
    <property type="entry name" value="Oxoglu/Fe-dep_dioxygenase_dom"/>
</dbReference>
<dbReference type="GO" id="GO:0016491">
    <property type="term" value="F:oxidoreductase activity"/>
    <property type="evidence" value="ECO:0007669"/>
    <property type="project" value="UniProtKB-KW"/>
</dbReference>
<dbReference type="EMBL" id="LHPG02000015">
    <property type="protein sequence ID" value="PRW33898.1"/>
    <property type="molecule type" value="Genomic_DNA"/>
</dbReference>
<dbReference type="InterPro" id="IPR027443">
    <property type="entry name" value="IPNS-like_sf"/>
</dbReference>
<dbReference type="Proteomes" id="UP000239899">
    <property type="component" value="Unassembled WGS sequence"/>
</dbReference>
<sequence length="214" mass="22977">MRAVLEHRVGPWLNNTAPPALAAASGALDPIARSLLAVLCRSAYVRLAGSAFVPALDDLPLPPRAWASSSLQCFRYRAGSGGCEGHEDRALLTLIYAPGQPGLQVQDAGGQWRDVELGPKQLLVMAGHALEYATCGLIRSSRHWVVLEGAERRSLAYKLAAQPGATLNLVPALQAAGHDLVAAERRYPQPITYQQLMARFGATHRTANPACKLR</sequence>
<protein>
    <submittedName>
        <fullName evidence="3">RING U-box superfamily isoform 4</fullName>
    </submittedName>
</protein>
<dbReference type="Pfam" id="PF03171">
    <property type="entry name" value="2OG-FeII_Oxy"/>
    <property type="match status" value="1"/>
</dbReference>
<keyword evidence="4" id="KW-1185">Reference proteome</keyword>
<comment type="caution">
    <text evidence="3">The sequence shown here is derived from an EMBL/GenBank/DDBJ whole genome shotgun (WGS) entry which is preliminary data.</text>
</comment>
<name>A0A2P6THY7_CHLSO</name>
<dbReference type="OrthoDB" id="511285at2759"/>
<feature type="domain" description="Fe2OG dioxygenase" evidence="2">
    <location>
        <begin position="67"/>
        <end position="161"/>
    </location>
</feature>
<organism evidence="3 4">
    <name type="scientific">Chlorella sorokiniana</name>
    <name type="common">Freshwater green alga</name>
    <dbReference type="NCBI Taxonomy" id="3076"/>
    <lineage>
        <taxon>Eukaryota</taxon>
        <taxon>Viridiplantae</taxon>
        <taxon>Chlorophyta</taxon>
        <taxon>core chlorophytes</taxon>
        <taxon>Trebouxiophyceae</taxon>
        <taxon>Chlorellales</taxon>
        <taxon>Chlorellaceae</taxon>
        <taxon>Chlorella clade</taxon>
        <taxon>Chlorella</taxon>
    </lineage>
</organism>
<proteinExistence type="inferred from homology"/>
<dbReference type="SUPFAM" id="SSF51197">
    <property type="entry name" value="Clavaminate synthase-like"/>
    <property type="match status" value="1"/>
</dbReference>
<reference evidence="3 4" key="1">
    <citation type="journal article" date="2018" name="Plant J.">
        <title>Genome sequences of Chlorella sorokiniana UTEX 1602 and Micractinium conductrix SAG 241.80: implications to maltose excretion by a green alga.</title>
        <authorList>
            <person name="Arriola M.B."/>
            <person name="Velmurugan N."/>
            <person name="Zhang Y."/>
            <person name="Plunkett M.H."/>
            <person name="Hondzo H."/>
            <person name="Barney B.M."/>
        </authorList>
    </citation>
    <scope>NUCLEOTIDE SEQUENCE [LARGE SCALE GENOMIC DNA]</scope>
    <source>
        <strain evidence="4">UTEX 1602</strain>
    </source>
</reference>
<evidence type="ECO:0000313" key="4">
    <source>
        <dbReference type="Proteomes" id="UP000239899"/>
    </source>
</evidence>
<evidence type="ECO:0000313" key="3">
    <source>
        <dbReference type="EMBL" id="PRW33898.1"/>
    </source>
</evidence>
<keyword evidence="1" id="KW-0479">Metal-binding</keyword>
<comment type="similarity">
    <text evidence="1">Belongs to the iron/ascorbate-dependent oxidoreductase family.</text>
</comment>
<dbReference type="InterPro" id="IPR044861">
    <property type="entry name" value="IPNS-like_FE2OG_OXY"/>
</dbReference>
<evidence type="ECO:0000256" key="1">
    <source>
        <dbReference type="RuleBase" id="RU003682"/>
    </source>
</evidence>
<evidence type="ECO:0000259" key="2">
    <source>
        <dbReference type="PROSITE" id="PS51471"/>
    </source>
</evidence>
<dbReference type="Gene3D" id="2.60.120.330">
    <property type="entry name" value="B-lactam Antibiotic, Isopenicillin N Synthase, Chain"/>
    <property type="match status" value="1"/>
</dbReference>
<keyword evidence="1" id="KW-0408">Iron</keyword>
<dbReference type="PROSITE" id="PS51471">
    <property type="entry name" value="FE2OG_OXY"/>
    <property type="match status" value="1"/>
</dbReference>
<keyword evidence="1" id="KW-0560">Oxidoreductase</keyword>
<dbReference type="GO" id="GO:0046872">
    <property type="term" value="F:metal ion binding"/>
    <property type="evidence" value="ECO:0007669"/>
    <property type="project" value="UniProtKB-KW"/>
</dbReference>
<accession>A0A2P6THY7</accession>
<dbReference type="AlphaFoldDB" id="A0A2P6THY7"/>